<dbReference type="EMBL" id="KL584952">
    <property type="protein sequence ID" value="KEQ57463.1"/>
    <property type="molecule type" value="Genomic_DNA"/>
</dbReference>
<dbReference type="AlphaFoldDB" id="A0A074VAS6"/>
<accession>A0A074VAS6</accession>
<dbReference type="RefSeq" id="XP_040874487.1">
    <property type="nucleotide sequence ID" value="XM_041019154.1"/>
</dbReference>
<evidence type="ECO:0000313" key="3">
    <source>
        <dbReference type="Proteomes" id="UP000030672"/>
    </source>
</evidence>
<dbReference type="HOGENOM" id="CLU_3037803_0_0_1"/>
<evidence type="ECO:0000256" key="1">
    <source>
        <dbReference type="SAM" id="Phobius"/>
    </source>
</evidence>
<feature type="non-terminal residue" evidence="2">
    <location>
        <position position="55"/>
    </location>
</feature>
<keyword evidence="1" id="KW-1133">Transmembrane helix</keyword>
<protein>
    <submittedName>
        <fullName evidence="2">Uncharacterized protein</fullName>
    </submittedName>
</protein>
<dbReference type="GeneID" id="63912527"/>
<feature type="non-terminal residue" evidence="2">
    <location>
        <position position="1"/>
    </location>
</feature>
<organism evidence="2 3">
    <name type="scientific">Aureobasidium melanogenum (strain CBS 110374)</name>
    <name type="common">Aureobasidium pullulans var. melanogenum</name>
    <dbReference type="NCBI Taxonomy" id="1043003"/>
    <lineage>
        <taxon>Eukaryota</taxon>
        <taxon>Fungi</taxon>
        <taxon>Dikarya</taxon>
        <taxon>Ascomycota</taxon>
        <taxon>Pezizomycotina</taxon>
        <taxon>Dothideomycetes</taxon>
        <taxon>Dothideomycetidae</taxon>
        <taxon>Dothideales</taxon>
        <taxon>Saccotheciaceae</taxon>
        <taxon>Aureobasidium</taxon>
    </lineage>
</organism>
<dbReference type="Proteomes" id="UP000030672">
    <property type="component" value="Unassembled WGS sequence"/>
</dbReference>
<keyword evidence="1" id="KW-0472">Membrane</keyword>
<name>A0A074VAS6_AURM1</name>
<proteinExistence type="predicted"/>
<gene>
    <name evidence="2" type="ORF">M437DRAFT_29071</name>
</gene>
<sequence>GSVAASFQRTRYGAFTPRGGMFARLTGLGMVRSSRIAVATATGLFTSVVTVLVWL</sequence>
<feature type="transmembrane region" description="Helical" evidence="1">
    <location>
        <begin position="36"/>
        <end position="54"/>
    </location>
</feature>
<evidence type="ECO:0000313" key="2">
    <source>
        <dbReference type="EMBL" id="KEQ57463.1"/>
    </source>
</evidence>
<reference evidence="2 3" key="1">
    <citation type="journal article" date="2014" name="BMC Genomics">
        <title>Genome sequencing of four Aureobasidium pullulans varieties: biotechnological potential, stress tolerance, and description of new species.</title>
        <authorList>
            <person name="Gostin Ar C."/>
            <person name="Ohm R.A."/>
            <person name="Kogej T."/>
            <person name="Sonjak S."/>
            <person name="Turk M."/>
            <person name="Zajc J."/>
            <person name="Zalar P."/>
            <person name="Grube M."/>
            <person name="Sun H."/>
            <person name="Han J."/>
            <person name="Sharma A."/>
            <person name="Chiniquy J."/>
            <person name="Ngan C.Y."/>
            <person name="Lipzen A."/>
            <person name="Barry K."/>
            <person name="Grigoriev I.V."/>
            <person name="Gunde-Cimerman N."/>
        </authorList>
    </citation>
    <scope>NUCLEOTIDE SEQUENCE [LARGE SCALE GENOMIC DNA]</scope>
    <source>
        <strain evidence="2 3">CBS 110374</strain>
    </source>
</reference>
<keyword evidence="1" id="KW-0812">Transmembrane</keyword>
<keyword evidence="3" id="KW-1185">Reference proteome</keyword>